<gene>
    <name evidence="2" type="ORF">DKT75_12900</name>
</gene>
<evidence type="ECO:0008006" key="4">
    <source>
        <dbReference type="Google" id="ProtNLM"/>
    </source>
</evidence>
<sequence>MNKFSPIFASAAFVVLTGSAFAATDTKTIDIEVIQGTYAELTGSAVDGNVNNINMDDITASNSTSLGTLGVNSNGSNCSIEFSTLNNYRFNHESSGATLKTYFLSYLGTNVYSNVDANSNMALDSCATNASALTITPSGDTLATIEAGTYKDTVTITLTAE</sequence>
<evidence type="ECO:0000256" key="1">
    <source>
        <dbReference type="SAM" id="SignalP"/>
    </source>
</evidence>
<dbReference type="OrthoDB" id="5627004at2"/>
<evidence type="ECO:0000313" key="3">
    <source>
        <dbReference type="Proteomes" id="UP000245506"/>
    </source>
</evidence>
<dbReference type="EMBL" id="QGKL01000035">
    <property type="protein sequence ID" value="PWQ95237.1"/>
    <property type="molecule type" value="Genomic_DNA"/>
</dbReference>
<proteinExistence type="predicted"/>
<dbReference type="Proteomes" id="UP000245506">
    <property type="component" value="Unassembled WGS sequence"/>
</dbReference>
<keyword evidence="1" id="KW-0732">Signal</keyword>
<organism evidence="2 3">
    <name type="scientific">Leucothrix arctica</name>
    <dbReference type="NCBI Taxonomy" id="1481894"/>
    <lineage>
        <taxon>Bacteria</taxon>
        <taxon>Pseudomonadati</taxon>
        <taxon>Pseudomonadota</taxon>
        <taxon>Gammaproteobacteria</taxon>
        <taxon>Thiotrichales</taxon>
        <taxon>Thiotrichaceae</taxon>
        <taxon>Leucothrix</taxon>
    </lineage>
</organism>
<feature type="chain" id="PRO_5016406945" description="Spore coat protein U domain-containing protein" evidence="1">
    <location>
        <begin position="23"/>
        <end position="161"/>
    </location>
</feature>
<evidence type="ECO:0000313" key="2">
    <source>
        <dbReference type="EMBL" id="PWQ95237.1"/>
    </source>
</evidence>
<reference evidence="2 3" key="1">
    <citation type="submission" date="2018-05" db="EMBL/GenBank/DDBJ databases">
        <title>Leucothrix arctica sp. nov., isolated from Arctic seawater.</title>
        <authorList>
            <person name="Choi A."/>
            <person name="Baek K."/>
        </authorList>
    </citation>
    <scope>NUCLEOTIDE SEQUENCE [LARGE SCALE GENOMIC DNA]</scope>
    <source>
        <strain evidence="2 3">IMCC9719</strain>
    </source>
</reference>
<keyword evidence="3" id="KW-1185">Reference proteome</keyword>
<accession>A0A317CA46</accession>
<dbReference type="AlphaFoldDB" id="A0A317CA46"/>
<protein>
    <recommendedName>
        <fullName evidence="4">Spore coat protein U domain-containing protein</fullName>
    </recommendedName>
</protein>
<comment type="caution">
    <text evidence="2">The sequence shown here is derived from an EMBL/GenBank/DDBJ whole genome shotgun (WGS) entry which is preliminary data.</text>
</comment>
<dbReference type="RefSeq" id="WP_109823849.1">
    <property type="nucleotide sequence ID" value="NZ_QGKL01000035.1"/>
</dbReference>
<feature type="signal peptide" evidence="1">
    <location>
        <begin position="1"/>
        <end position="22"/>
    </location>
</feature>
<name>A0A317CA46_9GAMM</name>